<dbReference type="PANTHER" id="PTHR45277">
    <property type="entry name" value="EXPRESSED PROTEIN"/>
    <property type="match status" value="1"/>
</dbReference>
<evidence type="ECO:0000259" key="3">
    <source>
        <dbReference type="Pfam" id="PF13649"/>
    </source>
</evidence>
<dbReference type="InterPro" id="IPR041698">
    <property type="entry name" value="Methyltransf_25"/>
</dbReference>
<evidence type="ECO:0000256" key="1">
    <source>
        <dbReference type="SAM" id="MobiDB-lite"/>
    </source>
</evidence>
<dbReference type="InterPro" id="IPR029063">
    <property type="entry name" value="SAM-dependent_MTases_sf"/>
</dbReference>
<accession>A0ABR2LJ44</accession>
<feature type="transmembrane region" description="Helical" evidence="2">
    <location>
        <begin position="110"/>
        <end position="135"/>
    </location>
</feature>
<feature type="transmembrane region" description="Helical" evidence="2">
    <location>
        <begin position="65"/>
        <end position="90"/>
    </location>
</feature>
<feature type="region of interest" description="Disordered" evidence="1">
    <location>
        <begin position="17"/>
        <end position="44"/>
    </location>
</feature>
<dbReference type="Pfam" id="PF13649">
    <property type="entry name" value="Methyltransf_25"/>
    <property type="match status" value="1"/>
</dbReference>
<dbReference type="Gene3D" id="3.40.50.150">
    <property type="entry name" value="Vaccinia Virus protein VP39"/>
    <property type="match status" value="1"/>
</dbReference>
<dbReference type="SUPFAM" id="SSF53335">
    <property type="entry name" value="S-adenosyl-L-methionine-dependent methyltransferases"/>
    <property type="match status" value="1"/>
</dbReference>
<dbReference type="Proteomes" id="UP001412067">
    <property type="component" value="Unassembled WGS sequence"/>
</dbReference>
<organism evidence="4 5">
    <name type="scientific">Platanthera guangdongensis</name>
    <dbReference type="NCBI Taxonomy" id="2320717"/>
    <lineage>
        <taxon>Eukaryota</taxon>
        <taxon>Viridiplantae</taxon>
        <taxon>Streptophyta</taxon>
        <taxon>Embryophyta</taxon>
        <taxon>Tracheophyta</taxon>
        <taxon>Spermatophyta</taxon>
        <taxon>Magnoliopsida</taxon>
        <taxon>Liliopsida</taxon>
        <taxon>Asparagales</taxon>
        <taxon>Orchidaceae</taxon>
        <taxon>Orchidoideae</taxon>
        <taxon>Orchideae</taxon>
        <taxon>Orchidinae</taxon>
        <taxon>Platanthera</taxon>
    </lineage>
</organism>
<comment type="caution">
    <text evidence="4">The sequence shown here is derived from an EMBL/GenBank/DDBJ whole genome shotgun (WGS) entry which is preliminary data.</text>
</comment>
<reference evidence="4 5" key="1">
    <citation type="journal article" date="2022" name="Nat. Plants">
        <title>Genomes of leafy and leafless Platanthera orchids illuminate the evolution of mycoheterotrophy.</title>
        <authorList>
            <person name="Li M.H."/>
            <person name="Liu K.W."/>
            <person name="Li Z."/>
            <person name="Lu H.C."/>
            <person name="Ye Q.L."/>
            <person name="Zhang D."/>
            <person name="Wang J.Y."/>
            <person name="Li Y.F."/>
            <person name="Zhong Z.M."/>
            <person name="Liu X."/>
            <person name="Yu X."/>
            <person name="Liu D.K."/>
            <person name="Tu X.D."/>
            <person name="Liu B."/>
            <person name="Hao Y."/>
            <person name="Liao X.Y."/>
            <person name="Jiang Y.T."/>
            <person name="Sun W.H."/>
            <person name="Chen J."/>
            <person name="Chen Y.Q."/>
            <person name="Ai Y."/>
            <person name="Zhai J.W."/>
            <person name="Wu S.S."/>
            <person name="Zhou Z."/>
            <person name="Hsiao Y.Y."/>
            <person name="Wu W.L."/>
            <person name="Chen Y.Y."/>
            <person name="Lin Y.F."/>
            <person name="Hsu J.L."/>
            <person name="Li C.Y."/>
            <person name="Wang Z.W."/>
            <person name="Zhao X."/>
            <person name="Zhong W.Y."/>
            <person name="Ma X.K."/>
            <person name="Ma L."/>
            <person name="Huang J."/>
            <person name="Chen G.Z."/>
            <person name="Huang M.Z."/>
            <person name="Huang L."/>
            <person name="Peng D.H."/>
            <person name="Luo Y.B."/>
            <person name="Zou S.Q."/>
            <person name="Chen S.P."/>
            <person name="Lan S."/>
            <person name="Tsai W.C."/>
            <person name="Van de Peer Y."/>
            <person name="Liu Z.J."/>
        </authorList>
    </citation>
    <scope>NUCLEOTIDE SEQUENCE [LARGE SCALE GENOMIC DNA]</scope>
    <source>
        <strain evidence="4">Lor288</strain>
    </source>
</reference>
<dbReference type="PANTHER" id="PTHR45277:SF1">
    <property type="entry name" value="EXPRESSED PROTEIN"/>
    <property type="match status" value="1"/>
</dbReference>
<keyword evidence="2" id="KW-0812">Transmembrane</keyword>
<dbReference type="CDD" id="cd02440">
    <property type="entry name" value="AdoMet_MTases"/>
    <property type="match status" value="1"/>
</dbReference>
<evidence type="ECO:0000313" key="4">
    <source>
        <dbReference type="EMBL" id="KAK8941582.1"/>
    </source>
</evidence>
<evidence type="ECO:0000313" key="5">
    <source>
        <dbReference type="Proteomes" id="UP001412067"/>
    </source>
</evidence>
<keyword evidence="2" id="KW-0472">Membrane</keyword>
<evidence type="ECO:0000256" key="2">
    <source>
        <dbReference type="SAM" id="Phobius"/>
    </source>
</evidence>
<dbReference type="EMBL" id="JBBWWR010000019">
    <property type="protein sequence ID" value="KAK8941582.1"/>
    <property type="molecule type" value="Genomic_DNA"/>
</dbReference>
<gene>
    <name evidence="4" type="ORF">KSP40_PGU012224</name>
</gene>
<feature type="domain" description="Methyltransferase" evidence="3">
    <location>
        <begin position="159"/>
        <end position="271"/>
    </location>
</feature>
<sequence length="335" mass="36576">MPAALEGEVLPQILKFPQSSSSSPISNRRRSEQSPKKIGRKMGNPRGRDWMKLFFIYGTDEWLKIGFLIFNAISFIAITILLQIYFSPFISFLHSLLPSLPTSALRCSAAFAGSVLAVSALLLLIAAANILYSSLPLRWLMAHRMIAAVPDWSAVRTALDLGCHRGILLNVVALQLKKQGSSGRVVGLDASRKTAIAALRRARAEGVQKYVTCREGDARRLPFAGGNFDVVVSAIHLSGIGRHSRRDSPAASSAERVRGLAELVRVLKPGGIGVVWDLVFVPEFAQRLKEMGMEEVRVSGSVTAYLTRSHMVSFRKPLTAAGAEVALQDWRVDIG</sequence>
<keyword evidence="5" id="KW-1185">Reference proteome</keyword>
<proteinExistence type="predicted"/>
<protein>
    <recommendedName>
        <fullName evidence="3">Methyltransferase domain-containing protein</fullName>
    </recommendedName>
</protein>
<name>A0ABR2LJ44_9ASPA</name>
<keyword evidence="2" id="KW-1133">Transmembrane helix</keyword>